<evidence type="ECO:0000256" key="5">
    <source>
        <dbReference type="SAM" id="MobiDB-lite"/>
    </source>
</evidence>
<dbReference type="PANTHER" id="PTHR24346">
    <property type="entry name" value="MAP/MICROTUBULE AFFINITY-REGULATING KINASE"/>
    <property type="match status" value="1"/>
</dbReference>
<evidence type="ECO:0000256" key="3">
    <source>
        <dbReference type="PROSITE-ProRule" id="PRU10141"/>
    </source>
</evidence>
<keyword evidence="9" id="KW-1185">Reference proteome</keyword>
<keyword evidence="4" id="KW-0808">Transferase</keyword>
<dbReference type="FunFam" id="1.10.510.10:FF:000351">
    <property type="entry name" value="PAS domain-containing serine/threonine-protein kinase"/>
    <property type="match status" value="1"/>
</dbReference>
<dbReference type="GO" id="GO:0045719">
    <property type="term" value="P:negative regulation of glycogen biosynthetic process"/>
    <property type="evidence" value="ECO:0007669"/>
    <property type="project" value="TreeGrafter"/>
</dbReference>
<evidence type="ECO:0000313" key="8">
    <source>
        <dbReference type="EnsemblMetazoa" id="CapteP175505"/>
    </source>
</evidence>
<dbReference type="Proteomes" id="UP000014760">
    <property type="component" value="Unassembled WGS sequence"/>
</dbReference>
<dbReference type="SUPFAM" id="SSF56112">
    <property type="entry name" value="Protein kinase-like (PK-like)"/>
    <property type="match status" value="1"/>
</dbReference>
<dbReference type="InterPro" id="IPR000719">
    <property type="entry name" value="Prot_kinase_dom"/>
</dbReference>
<dbReference type="InterPro" id="IPR008271">
    <property type="entry name" value="Ser/Thr_kinase_AS"/>
</dbReference>
<comment type="similarity">
    <text evidence="4">Belongs to the protein kinase superfamily.</text>
</comment>
<dbReference type="GO" id="GO:0005829">
    <property type="term" value="C:cytosol"/>
    <property type="evidence" value="ECO:0007669"/>
    <property type="project" value="TreeGrafter"/>
</dbReference>
<feature type="binding site" evidence="3">
    <location>
        <position position="186"/>
    </location>
    <ligand>
        <name>ATP</name>
        <dbReference type="ChEBI" id="CHEBI:30616"/>
    </ligand>
</feature>
<evidence type="ECO:0000256" key="1">
    <source>
        <dbReference type="ARBA" id="ARBA00022741"/>
    </source>
</evidence>
<feature type="compositionally biased region" description="Basic and acidic residues" evidence="5">
    <location>
        <begin position="450"/>
        <end position="464"/>
    </location>
</feature>
<dbReference type="PROSITE" id="PS00108">
    <property type="entry name" value="PROTEIN_KINASE_ST"/>
    <property type="match status" value="1"/>
</dbReference>
<name>R7T4K4_CAPTE</name>
<dbReference type="Gene3D" id="1.10.510.10">
    <property type="entry name" value="Transferase(Phosphotransferase) domain 1"/>
    <property type="match status" value="1"/>
</dbReference>
<dbReference type="PANTHER" id="PTHR24346:SF51">
    <property type="entry name" value="PAS DOMAIN-CONTAINING SERINE_THREONINE-PROTEIN KINASE"/>
    <property type="match status" value="1"/>
</dbReference>
<dbReference type="GO" id="GO:0035556">
    <property type="term" value="P:intracellular signal transduction"/>
    <property type="evidence" value="ECO:0007669"/>
    <property type="project" value="TreeGrafter"/>
</dbReference>
<evidence type="ECO:0000259" key="6">
    <source>
        <dbReference type="PROSITE" id="PS50011"/>
    </source>
</evidence>
<dbReference type="SMART" id="SM00220">
    <property type="entry name" value="S_TKc"/>
    <property type="match status" value="1"/>
</dbReference>
<dbReference type="OMA" id="WNNEVPR"/>
<keyword evidence="4" id="KW-0723">Serine/threonine-protein kinase</keyword>
<protein>
    <recommendedName>
        <fullName evidence="6">Protein kinase domain-containing protein</fullName>
    </recommendedName>
</protein>
<gene>
    <name evidence="7" type="ORF">CAPTEDRAFT_175505</name>
</gene>
<keyword evidence="1 3" id="KW-0547">Nucleotide-binding</keyword>
<dbReference type="STRING" id="283909.R7T4K4"/>
<feature type="domain" description="Protein kinase" evidence="6">
    <location>
        <begin position="157"/>
        <end position="402"/>
    </location>
</feature>
<dbReference type="Pfam" id="PF00069">
    <property type="entry name" value="Pkinase"/>
    <property type="match status" value="1"/>
</dbReference>
<evidence type="ECO:0000256" key="2">
    <source>
        <dbReference type="ARBA" id="ARBA00022840"/>
    </source>
</evidence>
<sequence length="484" mass="54209">MITVDEWKRNSAEDSPFKIPQLASLLSSKLTVQSSTPATSLPNKPSQQFSPHLSAIPKMPSLADENLGIREGNFSGCCKHRDGIELGIDYQIKRVPLEDGGVLFCLWVSLDANDPLTQPPQNDITLASSLNSSRGASSITQESCKEVEATKDYESKYETLESIGKGAFGFVKLARQKQTGDHVVVKFIRRSKVLKDCWAEDATLGLVPLEVSLLAKLKHPNIVTMIDYFKGGSEDELDQLVMEKHGSGMDLFEFIDRSPNLDEALASYIFRQVVSAVSYLHSLDILHRDIKDENIIMNEQFQVKLIDFGSAAFMKPGKFSEYALISIHRYSGPELEMWSLGVTLYTLVFGENPFYDIEETINCVMSLPFDVSQDLTEVLEWLLCPLPEHRATIGDMEGDPWVQQPFNLNDYTWKDVLPNFEFHGNTAADNREDTPDVKKRLCSSSSSFGGHDDGCRDDNSNERNIKIPSMSKDSVYFRPACASF</sequence>
<dbReference type="PROSITE" id="PS00107">
    <property type="entry name" value="PROTEIN_KINASE_ATP"/>
    <property type="match status" value="1"/>
</dbReference>
<reference evidence="9" key="1">
    <citation type="submission" date="2012-12" db="EMBL/GenBank/DDBJ databases">
        <authorList>
            <person name="Hellsten U."/>
            <person name="Grimwood J."/>
            <person name="Chapman J.A."/>
            <person name="Shapiro H."/>
            <person name="Aerts A."/>
            <person name="Otillar R.P."/>
            <person name="Terry A.Y."/>
            <person name="Boore J.L."/>
            <person name="Simakov O."/>
            <person name="Marletaz F."/>
            <person name="Cho S.-J."/>
            <person name="Edsinger-Gonzales E."/>
            <person name="Havlak P."/>
            <person name="Kuo D.-H."/>
            <person name="Larsson T."/>
            <person name="Lv J."/>
            <person name="Arendt D."/>
            <person name="Savage R."/>
            <person name="Osoegawa K."/>
            <person name="de Jong P."/>
            <person name="Lindberg D.R."/>
            <person name="Seaver E.C."/>
            <person name="Weisblat D.A."/>
            <person name="Putnam N.H."/>
            <person name="Grigoriev I.V."/>
            <person name="Rokhsar D.S."/>
        </authorList>
    </citation>
    <scope>NUCLEOTIDE SEQUENCE</scope>
    <source>
        <strain evidence="9">I ESC-2004</strain>
    </source>
</reference>
<reference evidence="8" key="3">
    <citation type="submission" date="2015-06" db="UniProtKB">
        <authorList>
            <consortium name="EnsemblMetazoa"/>
        </authorList>
    </citation>
    <scope>IDENTIFICATION</scope>
</reference>
<organism evidence="7">
    <name type="scientific">Capitella teleta</name>
    <name type="common">Polychaete worm</name>
    <dbReference type="NCBI Taxonomy" id="283909"/>
    <lineage>
        <taxon>Eukaryota</taxon>
        <taxon>Metazoa</taxon>
        <taxon>Spiralia</taxon>
        <taxon>Lophotrochozoa</taxon>
        <taxon>Annelida</taxon>
        <taxon>Polychaeta</taxon>
        <taxon>Sedentaria</taxon>
        <taxon>Scolecida</taxon>
        <taxon>Capitellidae</taxon>
        <taxon>Capitella</taxon>
    </lineage>
</organism>
<dbReference type="GO" id="GO:0004674">
    <property type="term" value="F:protein serine/threonine kinase activity"/>
    <property type="evidence" value="ECO:0007669"/>
    <property type="project" value="UniProtKB-KW"/>
</dbReference>
<dbReference type="EMBL" id="KB312037">
    <property type="protein sequence ID" value="ELT87972.1"/>
    <property type="molecule type" value="Genomic_DNA"/>
</dbReference>
<feature type="region of interest" description="Disordered" evidence="5">
    <location>
        <begin position="445"/>
        <end position="464"/>
    </location>
</feature>
<dbReference type="EMBL" id="AMQN01015582">
    <property type="status" value="NOT_ANNOTATED_CDS"/>
    <property type="molecule type" value="Genomic_DNA"/>
</dbReference>
<keyword evidence="2 3" id="KW-0067">ATP-binding</keyword>
<evidence type="ECO:0000313" key="7">
    <source>
        <dbReference type="EMBL" id="ELT87972.1"/>
    </source>
</evidence>
<dbReference type="EMBL" id="AMQN01015583">
    <property type="status" value="NOT_ANNOTATED_CDS"/>
    <property type="molecule type" value="Genomic_DNA"/>
</dbReference>
<evidence type="ECO:0000313" key="9">
    <source>
        <dbReference type="Proteomes" id="UP000014760"/>
    </source>
</evidence>
<accession>R7T4K4</accession>
<dbReference type="GO" id="GO:0005524">
    <property type="term" value="F:ATP binding"/>
    <property type="evidence" value="ECO:0007669"/>
    <property type="project" value="UniProtKB-UniRule"/>
</dbReference>
<reference evidence="7 9" key="2">
    <citation type="journal article" date="2013" name="Nature">
        <title>Insights into bilaterian evolution from three spiralian genomes.</title>
        <authorList>
            <person name="Simakov O."/>
            <person name="Marletaz F."/>
            <person name="Cho S.J."/>
            <person name="Edsinger-Gonzales E."/>
            <person name="Havlak P."/>
            <person name="Hellsten U."/>
            <person name="Kuo D.H."/>
            <person name="Larsson T."/>
            <person name="Lv J."/>
            <person name="Arendt D."/>
            <person name="Savage R."/>
            <person name="Osoegawa K."/>
            <person name="de Jong P."/>
            <person name="Grimwood J."/>
            <person name="Chapman J.A."/>
            <person name="Shapiro H."/>
            <person name="Aerts A."/>
            <person name="Otillar R.P."/>
            <person name="Terry A.Y."/>
            <person name="Boore J.L."/>
            <person name="Grigoriev I.V."/>
            <person name="Lindberg D.R."/>
            <person name="Seaver E.C."/>
            <person name="Weisblat D.A."/>
            <person name="Putnam N.H."/>
            <person name="Rokhsar D.S."/>
        </authorList>
    </citation>
    <scope>NUCLEOTIDE SEQUENCE</scope>
    <source>
        <strain evidence="7 9">I ESC-2004</strain>
    </source>
</reference>
<dbReference type="OrthoDB" id="10252171at2759"/>
<dbReference type="InterPro" id="IPR011009">
    <property type="entry name" value="Kinase-like_dom_sf"/>
</dbReference>
<dbReference type="EnsemblMetazoa" id="CapteT175505">
    <property type="protein sequence ID" value="CapteP175505"/>
    <property type="gene ID" value="CapteG175505"/>
</dbReference>
<dbReference type="HOGENOM" id="CLU_000288_63_52_1"/>
<dbReference type="InterPro" id="IPR017441">
    <property type="entry name" value="Protein_kinase_ATP_BS"/>
</dbReference>
<dbReference type="GO" id="GO:0005634">
    <property type="term" value="C:nucleus"/>
    <property type="evidence" value="ECO:0007669"/>
    <property type="project" value="TreeGrafter"/>
</dbReference>
<dbReference type="PROSITE" id="PS50011">
    <property type="entry name" value="PROTEIN_KINASE_DOM"/>
    <property type="match status" value="1"/>
</dbReference>
<proteinExistence type="inferred from homology"/>
<dbReference type="AlphaFoldDB" id="R7T4K4"/>
<keyword evidence="4" id="KW-0418">Kinase</keyword>
<dbReference type="Gene3D" id="3.30.200.20">
    <property type="entry name" value="Phosphorylase Kinase, domain 1"/>
    <property type="match status" value="1"/>
</dbReference>
<evidence type="ECO:0000256" key="4">
    <source>
        <dbReference type="RuleBase" id="RU000304"/>
    </source>
</evidence>